<dbReference type="AlphaFoldDB" id="A0A9P4J6X2"/>
<organism evidence="1 2">
    <name type="scientific">Myriangium duriaei CBS 260.36</name>
    <dbReference type="NCBI Taxonomy" id="1168546"/>
    <lineage>
        <taxon>Eukaryota</taxon>
        <taxon>Fungi</taxon>
        <taxon>Dikarya</taxon>
        <taxon>Ascomycota</taxon>
        <taxon>Pezizomycotina</taxon>
        <taxon>Dothideomycetes</taxon>
        <taxon>Dothideomycetidae</taxon>
        <taxon>Myriangiales</taxon>
        <taxon>Myriangiaceae</taxon>
        <taxon>Myriangium</taxon>
    </lineage>
</organism>
<evidence type="ECO:0000313" key="1">
    <source>
        <dbReference type="EMBL" id="KAF2156472.1"/>
    </source>
</evidence>
<accession>A0A9P4J6X2</accession>
<proteinExistence type="predicted"/>
<keyword evidence="2" id="KW-1185">Reference proteome</keyword>
<reference evidence="1" key="1">
    <citation type="journal article" date="2020" name="Stud. Mycol.">
        <title>101 Dothideomycetes genomes: a test case for predicting lifestyles and emergence of pathogens.</title>
        <authorList>
            <person name="Haridas S."/>
            <person name="Albert R."/>
            <person name="Binder M."/>
            <person name="Bloem J."/>
            <person name="Labutti K."/>
            <person name="Salamov A."/>
            <person name="Andreopoulos B."/>
            <person name="Baker S."/>
            <person name="Barry K."/>
            <person name="Bills G."/>
            <person name="Bluhm B."/>
            <person name="Cannon C."/>
            <person name="Castanera R."/>
            <person name="Culley D."/>
            <person name="Daum C."/>
            <person name="Ezra D."/>
            <person name="Gonzalez J."/>
            <person name="Henrissat B."/>
            <person name="Kuo A."/>
            <person name="Liang C."/>
            <person name="Lipzen A."/>
            <person name="Lutzoni F."/>
            <person name="Magnuson J."/>
            <person name="Mondo S."/>
            <person name="Nolan M."/>
            <person name="Ohm R."/>
            <person name="Pangilinan J."/>
            <person name="Park H.-J."/>
            <person name="Ramirez L."/>
            <person name="Alfaro M."/>
            <person name="Sun H."/>
            <person name="Tritt A."/>
            <person name="Yoshinaga Y."/>
            <person name="Zwiers L.-H."/>
            <person name="Turgeon B."/>
            <person name="Goodwin S."/>
            <person name="Spatafora J."/>
            <person name="Crous P."/>
            <person name="Grigoriev I."/>
        </authorList>
    </citation>
    <scope>NUCLEOTIDE SEQUENCE</scope>
    <source>
        <strain evidence="1">CBS 260.36</strain>
    </source>
</reference>
<dbReference type="EMBL" id="ML996082">
    <property type="protein sequence ID" value="KAF2156472.1"/>
    <property type="molecule type" value="Genomic_DNA"/>
</dbReference>
<evidence type="ECO:0000313" key="2">
    <source>
        <dbReference type="Proteomes" id="UP000799439"/>
    </source>
</evidence>
<name>A0A9P4J6X2_9PEZI</name>
<protein>
    <submittedName>
        <fullName evidence="1">Uncharacterized protein</fullName>
    </submittedName>
</protein>
<dbReference type="Proteomes" id="UP000799439">
    <property type="component" value="Unassembled WGS sequence"/>
</dbReference>
<sequence length="397" mass="45121">MRILAAMPAAERRDIQTQLRRLDIPHRRLRHYWRTLSQFIGHRESFVNLAVEVMDVFGTYEDLFACLATVPTDEDTQTEIVDALTVLANVEETHPAVVPGVMVVIVAPAGTRRVLADAIGEAIMTGDREAMVNLIPGLMLPPGADEPDIENVMRNTNHENTARSIDWLVRTYPLDTIPHRVVALEEIETYLTTHNEWATVSEKSVLNKRRLGPNAATEYENAMRVLNGPAKPGDISGNLTENGKSGPRHEDIGLGDLVALIWHAINIYPDEAEKKHMRWAVFIAMSQCIDHDNQHRVCGAGFGNRLVRVLQGRYPFVRVDGEAPKVLPEQIISWAGKEFARWFQDEEREPTLMEIAHFCARLLADSENTYPYGSEEYNKVDQDLRVWMKYDYENARW</sequence>
<gene>
    <name evidence="1" type="ORF">K461DRAFT_96481</name>
</gene>
<comment type="caution">
    <text evidence="1">The sequence shown here is derived from an EMBL/GenBank/DDBJ whole genome shotgun (WGS) entry which is preliminary data.</text>
</comment>